<dbReference type="PATRIC" id="fig|1107882.3.peg.4660"/>
<evidence type="ECO:0000313" key="1">
    <source>
        <dbReference type="EMBL" id="EHK54684.1"/>
    </source>
</evidence>
<dbReference type="EMBL" id="AHAM01000204">
    <property type="protein sequence ID" value="EHK54684.1"/>
    <property type="molecule type" value="Genomic_DNA"/>
</dbReference>
<name>H0HX87_9HYPH</name>
<reference evidence="1 2" key="1">
    <citation type="journal article" date="2012" name="J. Bacteriol.">
        <title>Draft Genome Sequence of Mesorhizobium alhagi CCNWXJ12-2T, a Novel Salt-Resistant Species Isolated from the Desert of Northwestern China.</title>
        <authorList>
            <person name="Zhou M."/>
            <person name="Chen W."/>
            <person name="Chen H."/>
            <person name="Wei G."/>
        </authorList>
    </citation>
    <scope>NUCLEOTIDE SEQUENCE [LARGE SCALE GENOMIC DNA]</scope>
    <source>
        <strain evidence="1 2">CCNWXJ12-2</strain>
    </source>
</reference>
<organism evidence="1 2">
    <name type="scientific">Mesorhizobium alhagi CCNWXJ12-2</name>
    <dbReference type="NCBI Taxonomy" id="1107882"/>
    <lineage>
        <taxon>Bacteria</taxon>
        <taxon>Pseudomonadati</taxon>
        <taxon>Pseudomonadota</taxon>
        <taxon>Alphaproteobacteria</taxon>
        <taxon>Hyphomicrobiales</taxon>
        <taxon>Phyllobacteriaceae</taxon>
        <taxon>Allomesorhizobium</taxon>
    </lineage>
</organism>
<gene>
    <name evidence="1" type="ORF">MAXJ12_24032</name>
</gene>
<protein>
    <submittedName>
        <fullName evidence="1">Uncharacterized protein</fullName>
    </submittedName>
</protein>
<proteinExistence type="predicted"/>
<dbReference type="Proteomes" id="UP000003250">
    <property type="component" value="Unassembled WGS sequence"/>
</dbReference>
<sequence length="52" mass="5812">MGKVCAYRVIFVRSVKIRDIGKVAGSKQGAMVLKPAFLTPVELHTTKRQMNH</sequence>
<accession>H0HX87</accession>
<dbReference type="AlphaFoldDB" id="H0HX87"/>
<evidence type="ECO:0000313" key="2">
    <source>
        <dbReference type="Proteomes" id="UP000003250"/>
    </source>
</evidence>
<keyword evidence="2" id="KW-1185">Reference proteome</keyword>